<gene>
    <name evidence="3" type="ORF">HNQ39_002402</name>
</gene>
<evidence type="ECO:0000313" key="4">
    <source>
        <dbReference type="Proteomes" id="UP000520814"/>
    </source>
</evidence>
<evidence type="ECO:0000313" key="3">
    <source>
        <dbReference type="EMBL" id="MBB6050611.1"/>
    </source>
</evidence>
<dbReference type="InterPro" id="IPR055170">
    <property type="entry name" value="GFO_IDH_MocA-like_dom"/>
</dbReference>
<keyword evidence="4" id="KW-1185">Reference proteome</keyword>
<dbReference type="PANTHER" id="PTHR43708">
    <property type="entry name" value="CONSERVED EXPRESSED OXIDOREDUCTASE (EUROFUNG)"/>
    <property type="match status" value="1"/>
</dbReference>
<dbReference type="AlphaFoldDB" id="A0A7W9W6X1"/>
<protein>
    <submittedName>
        <fullName evidence="3">Putative dehydrogenase</fullName>
    </submittedName>
</protein>
<dbReference type="Gene3D" id="3.40.50.720">
    <property type="entry name" value="NAD(P)-binding Rossmann-like Domain"/>
    <property type="match status" value="1"/>
</dbReference>
<proteinExistence type="predicted"/>
<dbReference type="Pfam" id="PF22725">
    <property type="entry name" value="GFO_IDH_MocA_C3"/>
    <property type="match status" value="1"/>
</dbReference>
<dbReference type="SUPFAM" id="SSF51735">
    <property type="entry name" value="NAD(P)-binding Rossmann-fold domains"/>
    <property type="match status" value="1"/>
</dbReference>
<reference evidence="3 4" key="1">
    <citation type="submission" date="2020-08" db="EMBL/GenBank/DDBJ databases">
        <title>Genomic Encyclopedia of Type Strains, Phase IV (KMG-IV): sequencing the most valuable type-strain genomes for metagenomic binning, comparative biology and taxonomic classification.</title>
        <authorList>
            <person name="Goeker M."/>
        </authorList>
    </citation>
    <scope>NUCLEOTIDE SEQUENCE [LARGE SCALE GENOMIC DNA]</scope>
    <source>
        <strain evidence="3 4">DSM 23562</strain>
    </source>
</reference>
<comment type="caution">
    <text evidence="3">The sequence shown here is derived from an EMBL/GenBank/DDBJ whole genome shotgun (WGS) entry which is preliminary data.</text>
</comment>
<dbReference type="RefSeq" id="WP_221289955.1">
    <property type="nucleotide sequence ID" value="NZ_JACHGW010000002.1"/>
</dbReference>
<dbReference type="GO" id="GO:0000166">
    <property type="term" value="F:nucleotide binding"/>
    <property type="evidence" value="ECO:0007669"/>
    <property type="project" value="InterPro"/>
</dbReference>
<feature type="domain" description="GFO/IDH/MocA-like oxidoreductase" evidence="2">
    <location>
        <begin position="124"/>
        <end position="247"/>
    </location>
</feature>
<dbReference type="InterPro" id="IPR051317">
    <property type="entry name" value="Gfo/Idh/MocA_oxidoreduct"/>
</dbReference>
<feature type="domain" description="Gfo/Idh/MocA-like oxidoreductase N-terminal" evidence="1">
    <location>
        <begin position="16"/>
        <end position="114"/>
    </location>
</feature>
<name>A0A7W9W6X1_ARMRO</name>
<dbReference type="Gene3D" id="3.30.360.10">
    <property type="entry name" value="Dihydrodipicolinate Reductase, domain 2"/>
    <property type="match status" value="1"/>
</dbReference>
<dbReference type="InterPro" id="IPR000683">
    <property type="entry name" value="Gfo/Idh/MocA-like_OxRdtase_N"/>
</dbReference>
<evidence type="ECO:0000259" key="2">
    <source>
        <dbReference type="Pfam" id="PF22725"/>
    </source>
</evidence>
<sequence length="338" mass="37206">MSFAHGHIHAYCNKIKTFDDAVLVACWDDNEARGREAAERYGMEFVESYEALVNRTDIDAVIITSETNKHADLTVAAAAAGKHILCQKPMATTLADCDRMIEAVERSGVHFQMAFQMRCDPLNQQIKKWLDEGAVGRIGSLRRRHCINFLFNPTIATGPSAWHIDPVANVGMFFDDAVHAADFLYWLLGKPVSVMAEIDNILTSVAPDDTGIALYRWESGTMGVLFNSSVTLASENTCEIYGDEGVIIQNYDDGVSVGHAPENAVALKLFRKSTGKWETFDCPLPPNHGERLAAIPRPFLDNLKAGNPPSITVRDGKISAEMCLAAYESAREGRRVAL</sequence>
<dbReference type="Pfam" id="PF01408">
    <property type="entry name" value="GFO_IDH_MocA"/>
    <property type="match status" value="1"/>
</dbReference>
<dbReference type="InterPro" id="IPR036291">
    <property type="entry name" value="NAD(P)-bd_dom_sf"/>
</dbReference>
<organism evidence="3 4">
    <name type="scientific">Armatimonas rosea</name>
    <dbReference type="NCBI Taxonomy" id="685828"/>
    <lineage>
        <taxon>Bacteria</taxon>
        <taxon>Bacillati</taxon>
        <taxon>Armatimonadota</taxon>
        <taxon>Armatimonadia</taxon>
        <taxon>Armatimonadales</taxon>
        <taxon>Armatimonadaceae</taxon>
        <taxon>Armatimonas</taxon>
    </lineage>
</organism>
<accession>A0A7W9W6X1</accession>
<dbReference type="SUPFAM" id="SSF55347">
    <property type="entry name" value="Glyceraldehyde-3-phosphate dehydrogenase-like, C-terminal domain"/>
    <property type="match status" value="1"/>
</dbReference>
<dbReference type="PANTHER" id="PTHR43708:SF8">
    <property type="entry name" value="OXIDOREDUCTASE"/>
    <property type="match status" value="1"/>
</dbReference>
<dbReference type="EMBL" id="JACHGW010000002">
    <property type="protein sequence ID" value="MBB6050611.1"/>
    <property type="molecule type" value="Genomic_DNA"/>
</dbReference>
<dbReference type="Proteomes" id="UP000520814">
    <property type="component" value="Unassembled WGS sequence"/>
</dbReference>
<evidence type="ECO:0000259" key="1">
    <source>
        <dbReference type="Pfam" id="PF01408"/>
    </source>
</evidence>